<dbReference type="AlphaFoldDB" id="A0A4R6U559"/>
<dbReference type="PANTHER" id="PTHR11092">
    <property type="entry name" value="SUGAR NUCLEOTIDE EPIMERASE RELATED"/>
    <property type="match status" value="1"/>
</dbReference>
<dbReference type="Gene3D" id="3.40.50.720">
    <property type="entry name" value="NAD(P)-binding Rossmann-like Domain"/>
    <property type="match status" value="1"/>
</dbReference>
<dbReference type="NCBIfam" id="TIGR01777">
    <property type="entry name" value="yfcH"/>
    <property type="match status" value="1"/>
</dbReference>
<comment type="caution">
    <text evidence="4">The sequence shown here is derived from an EMBL/GenBank/DDBJ whole genome shotgun (WGS) entry which is preliminary data.</text>
</comment>
<feature type="domain" description="DUF1731" evidence="3">
    <location>
        <begin position="250"/>
        <end position="296"/>
    </location>
</feature>
<evidence type="ECO:0000256" key="1">
    <source>
        <dbReference type="ARBA" id="ARBA00009353"/>
    </source>
</evidence>
<organism evidence="4 5">
    <name type="scientific">Thiopseudomonas denitrificans</name>
    <dbReference type="NCBI Taxonomy" id="1501432"/>
    <lineage>
        <taxon>Bacteria</taxon>
        <taxon>Pseudomonadati</taxon>
        <taxon>Pseudomonadota</taxon>
        <taxon>Gammaproteobacteria</taxon>
        <taxon>Pseudomonadales</taxon>
        <taxon>Pseudomonadaceae</taxon>
        <taxon>Thiopseudomonas</taxon>
    </lineage>
</organism>
<keyword evidence="5" id="KW-1185">Reference proteome</keyword>
<evidence type="ECO:0000313" key="4">
    <source>
        <dbReference type="EMBL" id="TDQ38164.1"/>
    </source>
</evidence>
<reference evidence="4 5" key="1">
    <citation type="submission" date="2019-03" db="EMBL/GenBank/DDBJ databases">
        <title>Genomic Encyclopedia of Type Strains, Phase IV (KMG-IV): sequencing the most valuable type-strain genomes for metagenomic binning, comparative biology and taxonomic classification.</title>
        <authorList>
            <person name="Goeker M."/>
        </authorList>
    </citation>
    <scope>NUCLEOTIDE SEQUENCE [LARGE SCALE GENOMIC DNA]</scope>
    <source>
        <strain evidence="4 5">DSM 28679</strain>
    </source>
</reference>
<evidence type="ECO:0008006" key="6">
    <source>
        <dbReference type="Google" id="ProtNLM"/>
    </source>
</evidence>
<accession>A0A4R6U559</accession>
<name>A0A4R6U559_9GAMM</name>
<dbReference type="SUPFAM" id="SSF51735">
    <property type="entry name" value="NAD(P)-binding Rossmann-fold domains"/>
    <property type="match status" value="1"/>
</dbReference>
<dbReference type="OrthoDB" id="9801773at2"/>
<dbReference type="Proteomes" id="UP000294575">
    <property type="component" value="Unassembled WGS sequence"/>
</dbReference>
<comment type="similarity">
    <text evidence="1">Belongs to the NAD(P)-dependent epimerase/dehydratase family. SDR39U1 subfamily.</text>
</comment>
<dbReference type="Pfam" id="PF01370">
    <property type="entry name" value="Epimerase"/>
    <property type="match status" value="1"/>
</dbReference>
<dbReference type="PANTHER" id="PTHR11092:SF0">
    <property type="entry name" value="EPIMERASE FAMILY PROTEIN SDR39U1"/>
    <property type="match status" value="1"/>
</dbReference>
<dbReference type="EMBL" id="SNYK01000005">
    <property type="protein sequence ID" value="TDQ38164.1"/>
    <property type="molecule type" value="Genomic_DNA"/>
</dbReference>
<protein>
    <recommendedName>
        <fullName evidence="6">TIGR01777 family protein</fullName>
    </recommendedName>
</protein>
<feature type="domain" description="NAD-dependent epimerase/dehydratase" evidence="2">
    <location>
        <begin position="3"/>
        <end position="223"/>
    </location>
</feature>
<dbReference type="InterPro" id="IPR001509">
    <property type="entry name" value="Epimerase_deHydtase"/>
</dbReference>
<evidence type="ECO:0000259" key="3">
    <source>
        <dbReference type="Pfam" id="PF08338"/>
    </source>
</evidence>
<dbReference type="InterPro" id="IPR010099">
    <property type="entry name" value="SDR39U1"/>
</dbReference>
<gene>
    <name evidence="4" type="ORF">DFQ45_10575</name>
</gene>
<sequence length="301" mass="32843">MQILLTGGTGLVGRALCRHFSQQGHSLIVLSRDPGKVAGLCSGARGIGSLEELNVTDAVDAVINLAGAPIADRPWTKGRRRMLRESRIDLTRNLVDWMSRRDQAPGVLLSASATGWYGDRGEEQLDETSAAPVADFASQLCQDWEAEVMRAAELGTRVACLRFAPVLAADGGMLARLLPVFRLGLGGRLGSGQQWMPWIHLDDLVRLFDHLLSNDSCQGIYNACSPMPVRNAEFTRILAQTVRRPAIFPAPAWLLRLALGEMSILLTGGQHVMPKRTADSGFDWQYPELSAALQQLLHKPA</sequence>
<dbReference type="InterPro" id="IPR036291">
    <property type="entry name" value="NAD(P)-bd_dom_sf"/>
</dbReference>
<dbReference type="InterPro" id="IPR013549">
    <property type="entry name" value="DUF1731"/>
</dbReference>
<dbReference type="Pfam" id="PF08338">
    <property type="entry name" value="DUF1731"/>
    <property type="match status" value="1"/>
</dbReference>
<evidence type="ECO:0000313" key="5">
    <source>
        <dbReference type="Proteomes" id="UP000294575"/>
    </source>
</evidence>
<dbReference type="CDD" id="cd05242">
    <property type="entry name" value="SDR_a8"/>
    <property type="match status" value="1"/>
</dbReference>
<evidence type="ECO:0000259" key="2">
    <source>
        <dbReference type="Pfam" id="PF01370"/>
    </source>
</evidence>
<proteinExistence type="inferred from homology"/>
<dbReference type="RefSeq" id="WP_101497174.1">
    <property type="nucleotide sequence ID" value="NZ_LNJZ01000008.1"/>
</dbReference>